<sequence>MGTQKPDVAIVGAGVMGLMTAYYLRQQGATVTVLEKGRLPAGSSYGNAGLIVPSHLQPLCSPGNVKEGVRHLLNSTGPFSIALSANPRRWVWLGRFVRHSTKGHVRYAVGIFKELADRSLELHDALAQGAGSAYEYDRSGILCLYETRNAFLAAIKDAEELTRAGRPARVLDAHEVRERIPFVGRSILGGVLQEPDGRLNPAAFVSWLAEQVRRAGGHILEETEVYGATLAGFQLRELKTTRGPVKADQFVLAAGAWTGRLAAMMGRRLPVEAAKGFSITYEKPAAASCVPLLLEEARVAVTPFAHALRLAGVLELCGLDDRLSARRIEAMERDLLRTLPGLAPLKVKEIWRGFRPCTPDGLPYIGRLQRLRNAVVATGHATKGIFLAPVTGRLSADLLAGDSLDPLLCKALDPQRAAR</sequence>
<dbReference type="SUPFAM" id="SSF54373">
    <property type="entry name" value="FAD-linked reductases, C-terminal domain"/>
    <property type="match status" value="1"/>
</dbReference>
<dbReference type="InterPro" id="IPR036188">
    <property type="entry name" value="FAD/NAD-bd_sf"/>
</dbReference>
<feature type="domain" description="FAD dependent oxidoreductase" evidence="2">
    <location>
        <begin position="7"/>
        <end position="398"/>
    </location>
</feature>
<dbReference type="Proteomes" id="UP000276223">
    <property type="component" value="Unassembled WGS sequence"/>
</dbReference>
<dbReference type="Gene3D" id="3.50.50.60">
    <property type="entry name" value="FAD/NAD(P)-binding domain"/>
    <property type="match status" value="2"/>
</dbReference>
<dbReference type="PANTHER" id="PTHR13847">
    <property type="entry name" value="SARCOSINE DEHYDROGENASE-RELATED"/>
    <property type="match status" value="1"/>
</dbReference>
<gene>
    <name evidence="3" type="ORF">EDC27_0494</name>
</gene>
<dbReference type="InterPro" id="IPR006076">
    <property type="entry name" value="FAD-dep_OxRdtase"/>
</dbReference>
<proteinExistence type="predicted"/>
<dbReference type="GO" id="GO:0005737">
    <property type="term" value="C:cytoplasm"/>
    <property type="evidence" value="ECO:0007669"/>
    <property type="project" value="TreeGrafter"/>
</dbReference>
<reference evidence="3 4" key="1">
    <citation type="submission" date="2018-11" db="EMBL/GenBank/DDBJ databases">
        <title>Genomic Encyclopedia of Type Strains, Phase IV (KMG-IV): sequencing the most valuable type-strain genomes for metagenomic binning, comparative biology and taxonomic classification.</title>
        <authorList>
            <person name="Goeker M."/>
        </authorList>
    </citation>
    <scope>NUCLEOTIDE SEQUENCE [LARGE SCALE GENOMIC DNA]</scope>
    <source>
        <strain evidence="3 4">DSM 22027</strain>
    </source>
</reference>
<evidence type="ECO:0000259" key="2">
    <source>
        <dbReference type="Pfam" id="PF01266"/>
    </source>
</evidence>
<dbReference type="SUPFAM" id="SSF51905">
    <property type="entry name" value="FAD/NAD(P)-binding domain"/>
    <property type="match status" value="1"/>
</dbReference>
<dbReference type="EMBL" id="RJVA01000009">
    <property type="protein sequence ID" value="ROR03232.1"/>
    <property type="molecule type" value="Genomic_DNA"/>
</dbReference>
<dbReference type="RefSeq" id="WP_170161530.1">
    <property type="nucleotide sequence ID" value="NZ_RJVA01000009.1"/>
</dbReference>
<evidence type="ECO:0000256" key="1">
    <source>
        <dbReference type="ARBA" id="ARBA00023002"/>
    </source>
</evidence>
<organism evidence="3 4">
    <name type="scientific">Desulfosoma caldarium</name>
    <dbReference type="NCBI Taxonomy" id="610254"/>
    <lineage>
        <taxon>Bacteria</taxon>
        <taxon>Pseudomonadati</taxon>
        <taxon>Thermodesulfobacteriota</taxon>
        <taxon>Syntrophobacteria</taxon>
        <taxon>Syntrophobacterales</taxon>
        <taxon>Syntrophobacteraceae</taxon>
        <taxon>Desulfosoma</taxon>
    </lineage>
</organism>
<accession>A0A3N1VSN2</accession>
<evidence type="ECO:0000313" key="3">
    <source>
        <dbReference type="EMBL" id="ROR03232.1"/>
    </source>
</evidence>
<name>A0A3N1VSN2_9BACT</name>
<keyword evidence="1" id="KW-0560">Oxidoreductase</keyword>
<dbReference type="Gene3D" id="3.30.9.10">
    <property type="entry name" value="D-Amino Acid Oxidase, subunit A, domain 2"/>
    <property type="match status" value="1"/>
</dbReference>
<protein>
    <submittedName>
        <fullName evidence="3">D-amino-acid dehydrogenase</fullName>
    </submittedName>
</protein>
<dbReference type="GO" id="GO:0016491">
    <property type="term" value="F:oxidoreductase activity"/>
    <property type="evidence" value="ECO:0007669"/>
    <property type="project" value="UniProtKB-KW"/>
</dbReference>
<comment type="caution">
    <text evidence="3">The sequence shown here is derived from an EMBL/GenBank/DDBJ whole genome shotgun (WGS) entry which is preliminary data.</text>
</comment>
<dbReference type="AlphaFoldDB" id="A0A3N1VSN2"/>
<dbReference type="PANTHER" id="PTHR13847:SF289">
    <property type="entry name" value="GLYCINE OXIDASE"/>
    <property type="match status" value="1"/>
</dbReference>
<keyword evidence="4" id="KW-1185">Reference proteome</keyword>
<evidence type="ECO:0000313" key="4">
    <source>
        <dbReference type="Proteomes" id="UP000276223"/>
    </source>
</evidence>
<dbReference type="Pfam" id="PF01266">
    <property type="entry name" value="DAO"/>
    <property type="match status" value="1"/>
</dbReference>